<protein>
    <submittedName>
        <fullName evidence="1">Uncharacterized protein</fullName>
    </submittedName>
</protein>
<dbReference type="EMBL" id="JRYR02000001">
    <property type="protein sequence ID" value="OHX68393.1"/>
    <property type="molecule type" value="Genomic_DNA"/>
</dbReference>
<organism evidence="1 2">
    <name type="scientific">Flammeovirga pacifica</name>
    <dbReference type="NCBI Taxonomy" id="915059"/>
    <lineage>
        <taxon>Bacteria</taxon>
        <taxon>Pseudomonadati</taxon>
        <taxon>Bacteroidota</taxon>
        <taxon>Cytophagia</taxon>
        <taxon>Cytophagales</taxon>
        <taxon>Flammeovirgaceae</taxon>
        <taxon>Flammeovirga</taxon>
    </lineage>
</organism>
<name>A0A1S1Z5F6_FLAPC</name>
<gene>
    <name evidence="1" type="ORF">NH26_19580</name>
</gene>
<sequence length="226" mass="26481">MNNYLNFIILLLLASCQTETKLDKTNILNQRISFGTFQLDIDSVSINIDDYVTFNEIVNQQENFIKRGFKNIELQIPYNDETYVIKLSQRHRNCPNARNGFIYEGDSIFVDYNHHESSLESALQKSYFNNGKEQNLSESPNLLLINFYQNEKVPISLVKRRLINLLSTFEDVSGNKEKLNFSISIPFDPKKDFKKTSRVVVEVPNEEEIEDEIVIEIPEEFEEFYK</sequence>
<reference evidence="1 2" key="1">
    <citation type="journal article" date="2012" name="Int. J. Syst. Evol. Microbiol.">
        <title>Flammeovirga pacifica sp. nov., isolated from deep-sea sediment.</title>
        <authorList>
            <person name="Xu H."/>
            <person name="Fu Y."/>
            <person name="Yang N."/>
            <person name="Ding Z."/>
            <person name="Lai Q."/>
            <person name="Zeng R."/>
        </authorList>
    </citation>
    <scope>NUCLEOTIDE SEQUENCE [LARGE SCALE GENOMIC DNA]</scope>
    <source>
        <strain evidence="2">DSM 24597 / LMG 26175 / WPAGA1</strain>
    </source>
</reference>
<comment type="caution">
    <text evidence="1">The sequence shown here is derived from an EMBL/GenBank/DDBJ whole genome shotgun (WGS) entry which is preliminary data.</text>
</comment>
<accession>A0A1S1Z5F6</accession>
<keyword evidence="2" id="KW-1185">Reference proteome</keyword>
<dbReference type="AlphaFoldDB" id="A0A1S1Z5F6"/>
<dbReference type="Proteomes" id="UP000179797">
    <property type="component" value="Unassembled WGS sequence"/>
</dbReference>
<evidence type="ECO:0000313" key="1">
    <source>
        <dbReference type="EMBL" id="OHX68393.1"/>
    </source>
</evidence>
<proteinExistence type="predicted"/>
<dbReference type="RefSeq" id="WP_044229859.1">
    <property type="nucleotide sequence ID" value="NZ_JRYR02000001.1"/>
</dbReference>
<evidence type="ECO:0000313" key="2">
    <source>
        <dbReference type="Proteomes" id="UP000179797"/>
    </source>
</evidence>